<feature type="compositionally biased region" description="Basic residues" evidence="1">
    <location>
        <begin position="137"/>
        <end position="147"/>
    </location>
</feature>
<name>A0A915LVZ6_MELJA</name>
<organism evidence="2 3">
    <name type="scientific">Meloidogyne javanica</name>
    <name type="common">Root-knot nematode worm</name>
    <dbReference type="NCBI Taxonomy" id="6303"/>
    <lineage>
        <taxon>Eukaryota</taxon>
        <taxon>Metazoa</taxon>
        <taxon>Ecdysozoa</taxon>
        <taxon>Nematoda</taxon>
        <taxon>Chromadorea</taxon>
        <taxon>Rhabditida</taxon>
        <taxon>Tylenchina</taxon>
        <taxon>Tylenchomorpha</taxon>
        <taxon>Tylenchoidea</taxon>
        <taxon>Meloidogynidae</taxon>
        <taxon>Meloidogyninae</taxon>
        <taxon>Meloidogyne</taxon>
        <taxon>Meloidogyne incognita group</taxon>
    </lineage>
</organism>
<dbReference type="WBParaSite" id="scaffold1954_cov231.g3937">
    <property type="protein sequence ID" value="scaffold1954_cov231.g3937"/>
    <property type="gene ID" value="scaffold1954_cov231.g3937"/>
</dbReference>
<feature type="compositionally biased region" description="Basic and acidic residues" evidence="1">
    <location>
        <begin position="26"/>
        <end position="39"/>
    </location>
</feature>
<evidence type="ECO:0000313" key="2">
    <source>
        <dbReference type="Proteomes" id="UP000887561"/>
    </source>
</evidence>
<evidence type="ECO:0000256" key="1">
    <source>
        <dbReference type="SAM" id="MobiDB-lite"/>
    </source>
</evidence>
<protein>
    <submittedName>
        <fullName evidence="3">Uncharacterized protein</fullName>
    </submittedName>
</protein>
<accession>A0A915LVZ6</accession>
<dbReference type="Proteomes" id="UP000887561">
    <property type="component" value="Unplaced"/>
</dbReference>
<feature type="region of interest" description="Disordered" evidence="1">
    <location>
        <begin position="134"/>
        <end position="161"/>
    </location>
</feature>
<evidence type="ECO:0000313" key="3">
    <source>
        <dbReference type="WBParaSite" id="scaffold1954_cov231.g3937"/>
    </source>
</evidence>
<keyword evidence="2" id="KW-1185">Reference proteome</keyword>
<reference evidence="3" key="1">
    <citation type="submission" date="2022-11" db="UniProtKB">
        <authorList>
            <consortium name="WormBaseParasite"/>
        </authorList>
    </citation>
    <scope>IDENTIFICATION</scope>
</reference>
<proteinExistence type="predicted"/>
<dbReference type="AlphaFoldDB" id="A0A915LVZ6"/>
<feature type="region of interest" description="Disordered" evidence="1">
    <location>
        <begin position="1"/>
        <end position="51"/>
    </location>
</feature>
<sequence length="161" mass="18244">MPKLIPITNSQHDDSLDGEDNNNNVAEEKSKNVEEEKCQQKPSTSTNKSTTKELLIHQGMTLQELAECISSSIPPEQLKQLTSLIQSKALGAKEIHIVEQEKEIGKVADKEEMIVECLQPSTIKNNKELKNKEVKKQKLNLTKKKKLRKEEEEINKSPSKK</sequence>